<dbReference type="EC" id="5.4.4.2" evidence="3"/>
<comment type="caution">
    <text evidence="7">The sequence shown here is derived from an EMBL/GenBank/DDBJ whole genome shotgun (WGS) entry which is preliminary data.</text>
</comment>
<dbReference type="Proteomes" id="UP001235343">
    <property type="component" value="Unassembled WGS sequence"/>
</dbReference>
<evidence type="ECO:0000256" key="2">
    <source>
        <dbReference type="ARBA" id="ARBA00005297"/>
    </source>
</evidence>
<evidence type="ECO:0000256" key="3">
    <source>
        <dbReference type="ARBA" id="ARBA00012824"/>
    </source>
</evidence>
<evidence type="ECO:0000313" key="8">
    <source>
        <dbReference type="Proteomes" id="UP001235343"/>
    </source>
</evidence>
<dbReference type="InterPro" id="IPR015890">
    <property type="entry name" value="Chorismate_C"/>
</dbReference>
<dbReference type="Gene3D" id="3.60.120.10">
    <property type="entry name" value="Anthranilate synthase"/>
    <property type="match status" value="1"/>
</dbReference>
<dbReference type="RefSeq" id="WP_285931599.1">
    <property type="nucleotide sequence ID" value="NZ_JASTZU010000030.1"/>
</dbReference>
<feature type="domain" description="Chorismate-utilising enzyme C-terminal" evidence="6">
    <location>
        <begin position="123"/>
        <end position="382"/>
    </location>
</feature>
<name>A0ABT7L3T6_9BACI</name>
<comment type="similarity">
    <text evidence="2">Belongs to the isochorismate synthase family.</text>
</comment>
<dbReference type="EMBL" id="JASTZU010000030">
    <property type="protein sequence ID" value="MDL4840527.1"/>
    <property type="molecule type" value="Genomic_DNA"/>
</dbReference>
<dbReference type="InterPro" id="IPR004561">
    <property type="entry name" value="IsoChor_synthase"/>
</dbReference>
<evidence type="ECO:0000256" key="5">
    <source>
        <dbReference type="ARBA" id="ARBA00041564"/>
    </source>
</evidence>
<accession>A0ABT7L3T6</accession>
<dbReference type="Pfam" id="PF00425">
    <property type="entry name" value="Chorismate_bind"/>
    <property type="match status" value="1"/>
</dbReference>
<keyword evidence="4" id="KW-0413">Isomerase</keyword>
<evidence type="ECO:0000256" key="1">
    <source>
        <dbReference type="ARBA" id="ARBA00000799"/>
    </source>
</evidence>
<evidence type="ECO:0000259" key="6">
    <source>
        <dbReference type="Pfam" id="PF00425"/>
    </source>
</evidence>
<sequence>MSITETSKLVGNKLLDLYKLGDYFLASPNQTIRGRGIFAKVEAETLRKSTNLAETVQTTIHRAKKDGHPKPVVIGVFPFDPDEQVHLVVPNEMKIASKLDWCDVEEEANALSSYSVQEIPEPDIYMDGVNKGLELIDSGELEKIVLSRSLDIKSKEPIQIKPILTKLARHNTQGYTFSIDLPNDKSNGHRTLIGASPELLVSKSGRIVIANPLAGSRPRSEDPMEDQRRANELLNSTKDLHEHAIVVHAVEEALQPLCDKLDIPKKPTLIQTETMWHLSTEIKGTVKEANTSSLALASALHPTPAVCGYPATVAHQAIRNIEAFERGYFTGMVGWCDEHGDGEWVITIRCAEVCDHSIRLFAGAGVVAGSKAEEELAETGAKFQTILKAMGIHNR</sequence>
<dbReference type="PANTHER" id="PTHR42839">
    <property type="entry name" value="ISOCHORISMATE SYNTHASE ENTC"/>
    <property type="match status" value="1"/>
</dbReference>
<dbReference type="SUPFAM" id="SSF56322">
    <property type="entry name" value="ADC synthase"/>
    <property type="match status" value="1"/>
</dbReference>
<reference evidence="7 8" key="1">
    <citation type="submission" date="2023-06" db="EMBL/GenBank/DDBJ databases">
        <title>Aquibacillus rhizosphaerae LR5S19.</title>
        <authorList>
            <person name="Sun J.-Q."/>
        </authorList>
    </citation>
    <scope>NUCLEOTIDE SEQUENCE [LARGE SCALE GENOMIC DNA]</scope>
    <source>
        <strain evidence="7 8">LR5S19</strain>
    </source>
</reference>
<keyword evidence="8" id="KW-1185">Reference proteome</keyword>
<dbReference type="InterPro" id="IPR005801">
    <property type="entry name" value="ADC_synthase"/>
</dbReference>
<evidence type="ECO:0000313" key="7">
    <source>
        <dbReference type="EMBL" id="MDL4840527.1"/>
    </source>
</evidence>
<comment type="catalytic activity">
    <reaction evidence="1">
        <text>chorismate = isochorismate</text>
        <dbReference type="Rhea" id="RHEA:18985"/>
        <dbReference type="ChEBI" id="CHEBI:29748"/>
        <dbReference type="ChEBI" id="CHEBI:29780"/>
        <dbReference type="EC" id="5.4.4.2"/>
    </reaction>
</comment>
<proteinExistence type="inferred from homology"/>
<gene>
    <name evidence="7" type="primary">dhbC</name>
    <name evidence="7" type="ORF">QQS35_08725</name>
</gene>
<dbReference type="PANTHER" id="PTHR42839:SF2">
    <property type="entry name" value="ISOCHORISMATE SYNTHASE ENTC"/>
    <property type="match status" value="1"/>
</dbReference>
<organism evidence="7 8">
    <name type="scientific">Aquibacillus rhizosphaerae</name>
    <dbReference type="NCBI Taxonomy" id="3051431"/>
    <lineage>
        <taxon>Bacteria</taxon>
        <taxon>Bacillati</taxon>
        <taxon>Bacillota</taxon>
        <taxon>Bacilli</taxon>
        <taxon>Bacillales</taxon>
        <taxon>Bacillaceae</taxon>
        <taxon>Aquibacillus</taxon>
    </lineage>
</organism>
<dbReference type="NCBIfam" id="TIGR00543">
    <property type="entry name" value="isochor_syn"/>
    <property type="match status" value="1"/>
</dbReference>
<evidence type="ECO:0000256" key="4">
    <source>
        <dbReference type="ARBA" id="ARBA00023235"/>
    </source>
</evidence>
<dbReference type="NCBIfam" id="NF005380">
    <property type="entry name" value="PRK06923.1"/>
    <property type="match status" value="1"/>
</dbReference>
<protein>
    <recommendedName>
        <fullName evidence="3">isochorismate synthase</fullName>
        <ecNumber evidence="3">5.4.4.2</ecNumber>
    </recommendedName>
    <alternativeName>
        <fullName evidence="5">Isochorismate mutase</fullName>
    </alternativeName>
</protein>